<proteinExistence type="predicted"/>
<dbReference type="Gene3D" id="3.30.420.10">
    <property type="entry name" value="Ribonuclease H-like superfamily/Ribonuclease H"/>
    <property type="match status" value="1"/>
</dbReference>
<dbReference type="CDD" id="cd06140">
    <property type="entry name" value="DNA_polA_I_Bacillus_like_exo"/>
    <property type="match status" value="1"/>
</dbReference>
<dbReference type="InterPro" id="IPR012337">
    <property type="entry name" value="RNaseH-like_sf"/>
</dbReference>
<comment type="caution">
    <text evidence="1">The sequence shown here is derived from an EMBL/GenBank/DDBJ whole genome shotgun (WGS) entry which is preliminary data.</text>
</comment>
<gene>
    <name evidence="1" type="ORF">G3M58_30770</name>
</gene>
<dbReference type="EMBL" id="JAAGMN010003225">
    <property type="protein sequence ID" value="NEE10830.1"/>
    <property type="molecule type" value="Genomic_DNA"/>
</dbReference>
<dbReference type="AlphaFoldDB" id="A0A6G3WZW3"/>
<evidence type="ECO:0000313" key="1">
    <source>
        <dbReference type="EMBL" id="NEE10830.1"/>
    </source>
</evidence>
<sequence>KNVMRVLPEHGWRLEGVTMDTALAAYLVKPGRRSFALDALAVEYLGRELAPAAASDGQLAFGADDRAEQDALMAQARAVLDLGDAFTTRLEEVGAAEL</sequence>
<dbReference type="InterPro" id="IPR036397">
    <property type="entry name" value="RNaseH_sf"/>
</dbReference>
<name>A0A6G3WZW3_9ACTN</name>
<feature type="non-terminal residue" evidence="1">
    <location>
        <position position="1"/>
    </location>
</feature>
<accession>A0A6G3WZW3</accession>
<dbReference type="GO" id="GO:0003676">
    <property type="term" value="F:nucleic acid binding"/>
    <property type="evidence" value="ECO:0007669"/>
    <property type="project" value="InterPro"/>
</dbReference>
<feature type="non-terminal residue" evidence="1">
    <location>
        <position position="98"/>
    </location>
</feature>
<reference evidence="1" key="1">
    <citation type="submission" date="2020-01" db="EMBL/GenBank/DDBJ databases">
        <title>Insect and environment-associated Actinomycetes.</title>
        <authorList>
            <person name="Currrie C."/>
            <person name="Chevrette M."/>
            <person name="Carlson C."/>
            <person name="Stubbendieck R."/>
            <person name="Wendt-Pienkowski E."/>
        </authorList>
    </citation>
    <scope>NUCLEOTIDE SEQUENCE</scope>
    <source>
        <strain evidence="1">SID7499</strain>
    </source>
</reference>
<organism evidence="1">
    <name type="scientific">Streptomyces sp. SID7499</name>
    <dbReference type="NCBI Taxonomy" id="2706086"/>
    <lineage>
        <taxon>Bacteria</taxon>
        <taxon>Bacillati</taxon>
        <taxon>Actinomycetota</taxon>
        <taxon>Actinomycetes</taxon>
        <taxon>Kitasatosporales</taxon>
        <taxon>Streptomycetaceae</taxon>
        <taxon>Streptomyces</taxon>
    </lineage>
</organism>
<protein>
    <submittedName>
        <fullName evidence="1">DNA polymerase I</fullName>
    </submittedName>
</protein>
<dbReference type="SUPFAM" id="SSF53098">
    <property type="entry name" value="Ribonuclease H-like"/>
    <property type="match status" value="1"/>
</dbReference>